<keyword evidence="1" id="KW-0433">Leucine-rich repeat</keyword>
<dbReference type="RefSeq" id="XP_039769624.1">
    <property type="nucleotide sequence ID" value="XM_039913690.1"/>
</dbReference>
<feature type="region of interest" description="Disordered" evidence="3">
    <location>
        <begin position="48"/>
        <end position="69"/>
    </location>
</feature>
<dbReference type="GO" id="GO:0007616">
    <property type="term" value="P:long-term memory"/>
    <property type="evidence" value="ECO:0000318"/>
    <property type="project" value="GO_Central"/>
</dbReference>
<dbReference type="PANTHER" id="PTHR24366:SF158">
    <property type="entry name" value="PLATELET GLYCOPROTEIN IB ALPHA CHAIN-LIKE-RELATED"/>
    <property type="match status" value="1"/>
</dbReference>
<dbReference type="SUPFAM" id="SSF52058">
    <property type="entry name" value="L domain-like"/>
    <property type="match status" value="1"/>
</dbReference>
<evidence type="ECO:0000256" key="3">
    <source>
        <dbReference type="SAM" id="MobiDB-lite"/>
    </source>
</evidence>
<evidence type="ECO:0000256" key="1">
    <source>
        <dbReference type="ARBA" id="ARBA00022614"/>
    </source>
</evidence>
<reference evidence="5" key="3">
    <citation type="submission" date="2025-09" db="UniProtKB">
        <authorList>
            <consortium name="Ensembl"/>
        </authorList>
    </citation>
    <scope>IDENTIFICATION</scope>
    <source>
        <strain evidence="5">Glennie</strain>
    </source>
</reference>
<dbReference type="OrthoDB" id="660555at2759"/>
<dbReference type="Pfam" id="PF00560">
    <property type="entry name" value="LRR_1"/>
    <property type="match status" value="1"/>
</dbReference>
<dbReference type="Ensembl" id="ENSOANT00000053616.1">
    <property type="protein sequence ID" value="ENSOANP00000038744.1"/>
    <property type="gene ID" value="ENSOANG00000038424.1"/>
</dbReference>
<dbReference type="PROSITE" id="PS51450">
    <property type="entry name" value="LRR"/>
    <property type="match status" value="1"/>
</dbReference>
<dbReference type="CTD" id="339977"/>
<dbReference type="SMART" id="SM00369">
    <property type="entry name" value="LRR_TYP"/>
    <property type="match status" value="6"/>
</dbReference>
<dbReference type="InterPro" id="IPR032675">
    <property type="entry name" value="LRR_dom_sf"/>
</dbReference>
<evidence type="ECO:0000313" key="5">
    <source>
        <dbReference type="Ensembl" id="ENSOANP00000038744.1"/>
    </source>
</evidence>
<dbReference type="GeneID" id="114815525"/>
<organism evidence="5 6">
    <name type="scientific">Ornithorhynchus anatinus</name>
    <name type="common">Duckbill platypus</name>
    <dbReference type="NCBI Taxonomy" id="9258"/>
    <lineage>
        <taxon>Eukaryota</taxon>
        <taxon>Metazoa</taxon>
        <taxon>Chordata</taxon>
        <taxon>Craniata</taxon>
        <taxon>Vertebrata</taxon>
        <taxon>Euteleostomi</taxon>
        <taxon>Mammalia</taxon>
        <taxon>Monotremata</taxon>
        <taxon>Ornithorhynchidae</taxon>
        <taxon>Ornithorhynchus</taxon>
    </lineage>
</organism>
<dbReference type="GO" id="GO:0005886">
    <property type="term" value="C:plasma membrane"/>
    <property type="evidence" value="ECO:0000318"/>
    <property type="project" value="GO_Central"/>
</dbReference>
<name>A0A6I8NDD7_ORNAN</name>
<dbReference type="InterPro" id="IPR003591">
    <property type="entry name" value="Leu-rich_rpt_typical-subtyp"/>
</dbReference>
<feature type="chain" id="PRO_5026294941" evidence="4">
    <location>
        <begin position="24"/>
        <end position="821"/>
    </location>
</feature>
<feature type="region of interest" description="Disordered" evidence="3">
    <location>
        <begin position="424"/>
        <end position="804"/>
    </location>
</feature>
<evidence type="ECO:0000256" key="2">
    <source>
        <dbReference type="ARBA" id="ARBA00022737"/>
    </source>
</evidence>
<keyword evidence="2" id="KW-0677">Repeat</keyword>
<feature type="compositionally biased region" description="Polar residues" evidence="3">
    <location>
        <begin position="562"/>
        <end position="585"/>
    </location>
</feature>
<dbReference type="AlphaFoldDB" id="A0A6I8NDD7"/>
<sequence length="821" mass="87641">MTAPCLRMVAVAWSLHLAVRVEGSPAPGCRWDGRHFLDCSAAGIAALPPASPRPTASPDPSSRSTGAVPWPDGRAGWGLWRLRHLNLSNNLLAELTLSTLSRSPLLETLDLSANRLRSVSVGWRRHTPWAGPLPALKQLSIHGNRLSAIPGELWRLRLLRHLDLSFNSIARVGPRDFRNCVRLESLNLQSNRLTAIHHEAFKELSNLQRVDLAHNALTSILPPLLLGLRLPHLDLDISGNPWLCDCNLTVLQSFLSASWRDTWGVICRRGCQMAEPVTREEVLVPGCAEIVLDCGLDPPRGADGPFWWTLYGPISGDSRIPHLRLNEQRQMVLEASEAVRLGLYACFSPGGEKKPVVYAVSRKPPPSPGLVRNPRGIPAAQREPGPAPNLPLAVGLAVPVTFVLAFGLGAFTRPYLDRLWRRRRRRGRSPGSGSKMAFSNHGFSGDAGGSPETATPASRRHVSPGVVGDGEECGPPSPSPLGSNSQSTRAGDSSFYENSLQGPAPDPAPAPVALQGDGPSPGPASFPFYEEPEGPRGEQPDPPGGPSDVTLQSHSSDRPGTATPSDSDSGSLFTLSSAGSEGEWSNTEDAEAGEEGVREPSPPLTPQTREAQGGEGWERATAMEAGLPPGSRGQMEPPPAQAGSTPGDEASGLWTLGQPQEGSPAPSGQALAIPLETRDPVWDWSPPGRSPGWPTSVLTPASEETPGTSAHYARVPLLALSPPWPPTPVAGSSGLQETGPRSFRQRRYGRPAGRGRAGSASAGSRSHRSPFNGVAPPTSSRQRSRDRPSLARGPRWRGGHTFTTRAAKGRRWTLVQLACLI</sequence>
<gene>
    <name evidence="5" type="primary">LRRC66</name>
</gene>
<dbReference type="PANTHER" id="PTHR24366">
    <property type="entry name" value="IG(IMMUNOGLOBULIN) AND LRR(LEUCINE RICH REPEAT) DOMAINS"/>
    <property type="match status" value="1"/>
</dbReference>
<dbReference type="InParanoid" id="A0A6I8NDD7"/>
<proteinExistence type="predicted"/>
<feature type="region of interest" description="Disordered" evidence="3">
    <location>
        <begin position="363"/>
        <end position="384"/>
    </location>
</feature>
<dbReference type="InterPro" id="IPR001611">
    <property type="entry name" value="Leu-rich_rpt"/>
</dbReference>
<protein>
    <submittedName>
        <fullName evidence="5">Leucine rich repeat containing 66</fullName>
    </submittedName>
</protein>
<keyword evidence="4" id="KW-0732">Signal</keyword>
<evidence type="ECO:0000313" key="6">
    <source>
        <dbReference type="Proteomes" id="UP000002279"/>
    </source>
</evidence>
<reference evidence="5 6" key="1">
    <citation type="journal article" date="2008" name="Nature">
        <title>Genome analysis of the platypus reveals unique signatures of evolution.</title>
        <authorList>
            <person name="Warren W.C."/>
            <person name="Hillier L.W."/>
            <person name="Marshall Graves J.A."/>
            <person name="Birney E."/>
            <person name="Ponting C.P."/>
            <person name="Grutzner F."/>
            <person name="Belov K."/>
            <person name="Miller W."/>
            <person name="Clarke L."/>
            <person name="Chinwalla A.T."/>
            <person name="Yang S.P."/>
            <person name="Heger A."/>
            <person name="Locke D.P."/>
            <person name="Miethke P."/>
            <person name="Waters P.D."/>
            <person name="Veyrunes F."/>
            <person name="Fulton L."/>
            <person name="Fulton B."/>
            <person name="Graves T."/>
            <person name="Wallis J."/>
            <person name="Puente X.S."/>
            <person name="Lopez-Otin C."/>
            <person name="Ordonez G.R."/>
            <person name="Eichler E.E."/>
            <person name="Chen L."/>
            <person name="Cheng Z."/>
            <person name="Deakin J.E."/>
            <person name="Alsop A."/>
            <person name="Thompson K."/>
            <person name="Kirby P."/>
            <person name="Papenfuss A.T."/>
            <person name="Wakefield M.J."/>
            <person name="Olender T."/>
            <person name="Lancet D."/>
            <person name="Huttley G.A."/>
            <person name="Smit A.F."/>
            <person name="Pask A."/>
            <person name="Temple-Smith P."/>
            <person name="Batzer M.A."/>
            <person name="Walker J.A."/>
            <person name="Konkel M.K."/>
            <person name="Harris R.S."/>
            <person name="Whittington C.M."/>
            <person name="Wong E.S."/>
            <person name="Gemmell N.J."/>
            <person name="Buschiazzo E."/>
            <person name="Vargas Jentzsch I.M."/>
            <person name="Merkel A."/>
            <person name="Schmitz J."/>
            <person name="Zemann A."/>
            <person name="Churakov G."/>
            <person name="Kriegs J.O."/>
            <person name="Brosius J."/>
            <person name="Murchison E.P."/>
            <person name="Sachidanandam R."/>
            <person name="Smith C."/>
            <person name="Hannon G.J."/>
            <person name="Tsend-Ayush E."/>
            <person name="McMillan D."/>
            <person name="Attenborough R."/>
            <person name="Rens W."/>
            <person name="Ferguson-Smith M."/>
            <person name="Lefevre C.M."/>
            <person name="Sharp J.A."/>
            <person name="Nicholas K.R."/>
            <person name="Ray D.A."/>
            <person name="Kube M."/>
            <person name="Reinhardt R."/>
            <person name="Pringle T.H."/>
            <person name="Taylor J."/>
            <person name="Jones R.C."/>
            <person name="Nixon B."/>
            <person name="Dacheux J.L."/>
            <person name="Niwa H."/>
            <person name="Sekita Y."/>
            <person name="Huang X."/>
            <person name="Stark A."/>
            <person name="Kheradpour P."/>
            <person name="Kellis M."/>
            <person name="Flicek P."/>
            <person name="Chen Y."/>
            <person name="Webber C."/>
            <person name="Hardison R."/>
            <person name="Nelson J."/>
            <person name="Hallsworth-Pepin K."/>
            <person name="Delehaunty K."/>
            <person name="Markovic C."/>
            <person name="Minx P."/>
            <person name="Feng Y."/>
            <person name="Kremitzki C."/>
            <person name="Mitreva M."/>
            <person name="Glasscock J."/>
            <person name="Wylie T."/>
            <person name="Wohldmann P."/>
            <person name="Thiru P."/>
            <person name="Nhan M.N."/>
            <person name="Pohl C.S."/>
            <person name="Smith S.M."/>
            <person name="Hou S."/>
            <person name="Nefedov M."/>
            <person name="de Jong P.J."/>
            <person name="Renfree M.B."/>
            <person name="Mardis E.R."/>
            <person name="Wilson R.K."/>
        </authorList>
    </citation>
    <scope>NUCLEOTIDE SEQUENCE [LARGE SCALE GENOMIC DNA]</scope>
    <source>
        <strain evidence="5 6">Glennie</strain>
    </source>
</reference>
<reference evidence="5" key="2">
    <citation type="submission" date="2025-08" db="UniProtKB">
        <authorList>
            <consortium name="Ensembl"/>
        </authorList>
    </citation>
    <scope>IDENTIFICATION</scope>
    <source>
        <strain evidence="5">Glennie</strain>
    </source>
</reference>
<dbReference type="GeneTree" id="ENSGT00390000014817"/>
<feature type="signal peptide" evidence="4">
    <location>
        <begin position="1"/>
        <end position="23"/>
    </location>
</feature>
<keyword evidence="6" id="KW-1185">Reference proteome</keyword>
<dbReference type="Pfam" id="PF13855">
    <property type="entry name" value="LRR_8"/>
    <property type="match status" value="1"/>
</dbReference>
<accession>A0A6I8NDD7</accession>
<dbReference type="OMA" id="QMVLEAS"/>
<evidence type="ECO:0000256" key="4">
    <source>
        <dbReference type="SAM" id="SignalP"/>
    </source>
</evidence>
<feature type="compositionally biased region" description="Polar residues" evidence="3">
    <location>
        <begin position="488"/>
        <end position="501"/>
    </location>
</feature>
<dbReference type="Bgee" id="ENSOANG00000038424">
    <property type="expression patterns" value="Expressed in adult mammalian kidney and 6 other cell types or tissues"/>
</dbReference>
<dbReference type="Gene3D" id="3.80.10.10">
    <property type="entry name" value="Ribonuclease Inhibitor"/>
    <property type="match status" value="1"/>
</dbReference>
<dbReference type="Proteomes" id="UP000002279">
    <property type="component" value="Chromosome 12"/>
</dbReference>